<dbReference type="Proteomes" id="UP000229706">
    <property type="component" value="Unassembled WGS sequence"/>
</dbReference>
<feature type="non-terminal residue" evidence="1">
    <location>
        <position position="1"/>
    </location>
</feature>
<name>A0A2M8DD31_9BACT</name>
<sequence length="157" mass="17210">FLLAVLKQESSWGKNVGRGNWRVDMRPQDKDAFLAICKKLGLDPEKMPVSGKPSYGWGGAMGAAQFLPTTWLAYESEIAKATGHNPPSPWDLEDAFAAAAIKLGRDGAIAKTDKTEWKAAMIYFAGSRWNNPVYAFYGDSVMGLARVIQEQLDLIGI</sequence>
<dbReference type="SUPFAM" id="SSF53955">
    <property type="entry name" value="Lysozyme-like"/>
    <property type="match status" value="1"/>
</dbReference>
<organism evidence="1 2">
    <name type="scientific">Candidatus Roizmanbacteria bacterium CG_4_9_14_0_8_um_filter_34_12</name>
    <dbReference type="NCBI Taxonomy" id="1974840"/>
    <lineage>
        <taxon>Bacteria</taxon>
        <taxon>Candidatus Roizmaniibacteriota</taxon>
    </lineage>
</organism>
<accession>A0A2M8DD31</accession>
<gene>
    <name evidence="1" type="ORF">CO083_02675</name>
</gene>
<proteinExistence type="predicted"/>
<dbReference type="Gene3D" id="1.10.8.350">
    <property type="entry name" value="Bacterial muramidase"/>
    <property type="match status" value="1"/>
</dbReference>
<evidence type="ECO:0000313" key="2">
    <source>
        <dbReference type="Proteomes" id="UP000229706"/>
    </source>
</evidence>
<dbReference type="EMBL" id="PFTH01000102">
    <property type="protein sequence ID" value="PJB88256.1"/>
    <property type="molecule type" value="Genomic_DNA"/>
</dbReference>
<evidence type="ECO:0000313" key="1">
    <source>
        <dbReference type="EMBL" id="PJB88256.1"/>
    </source>
</evidence>
<protein>
    <submittedName>
        <fullName evidence="1">Uncharacterized protein</fullName>
    </submittedName>
</protein>
<reference evidence="2" key="1">
    <citation type="submission" date="2017-09" db="EMBL/GenBank/DDBJ databases">
        <title>Depth-based differentiation of microbial function through sediment-hosted aquifers and enrichment of novel symbionts in the deep terrestrial subsurface.</title>
        <authorList>
            <person name="Probst A.J."/>
            <person name="Ladd B."/>
            <person name="Jarett J.K."/>
            <person name="Geller-Mcgrath D.E."/>
            <person name="Sieber C.M.K."/>
            <person name="Emerson J.B."/>
            <person name="Anantharaman K."/>
            <person name="Thomas B.C."/>
            <person name="Malmstrom R."/>
            <person name="Stieglmeier M."/>
            <person name="Klingl A."/>
            <person name="Woyke T."/>
            <person name="Ryan C.M."/>
            <person name="Banfield J.F."/>
        </authorList>
    </citation>
    <scope>NUCLEOTIDE SEQUENCE [LARGE SCALE GENOMIC DNA]</scope>
</reference>
<dbReference type="InterPro" id="IPR023346">
    <property type="entry name" value="Lysozyme-like_dom_sf"/>
</dbReference>
<comment type="caution">
    <text evidence="1">The sequence shown here is derived from an EMBL/GenBank/DDBJ whole genome shotgun (WGS) entry which is preliminary data.</text>
</comment>
<dbReference type="AlphaFoldDB" id="A0A2M8DD31"/>